<organism evidence="4 5">
    <name type="scientific">Scheffersomyces stipitis (strain ATCC 58785 / CBS 6054 / NBRC 10063 / NRRL Y-11545)</name>
    <name type="common">Yeast</name>
    <name type="synonym">Pichia stipitis</name>
    <dbReference type="NCBI Taxonomy" id="322104"/>
    <lineage>
        <taxon>Eukaryota</taxon>
        <taxon>Fungi</taxon>
        <taxon>Dikarya</taxon>
        <taxon>Ascomycota</taxon>
        <taxon>Saccharomycotina</taxon>
        <taxon>Pichiomycetes</taxon>
        <taxon>Debaryomycetaceae</taxon>
        <taxon>Scheffersomyces</taxon>
    </lineage>
</organism>
<keyword evidence="5" id="KW-1185">Reference proteome</keyword>
<dbReference type="InterPro" id="IPR036291">
    <property type="entry name" value="NAD(P)-bd_dom_sf"/>
</dbReference>
<dbReference type="GeneID" id="4851564"/>
<evidence type="ECO:0000256" key="2">
    <source>
        <dbReference type="ARBA" id="ARBA00023445"/>
    </source>
</evidence>
<dbReference type="STRING" id="322104.A3GH15"/>
<reference evidence="4 5" key="1">
    <citation type="journal article" date="2007" name="Nat. Biotechnol.">
        <title>Genome sequence of the lignocellulose-bioconverting and xylose-fermenting yeast Pichia stipitis.</title>
        <authorList>
            <person name="Jeffries T.W."/>
            <person name="Grigoriev I.V."/>
            <person name="Grimwood J."/>
            <person name="Laplaza J.M."/>
            <person name="Aerts A."/>
            <person name="Salamov A."/>
            <person name="Schmutz J."/>
            <person name="Lindquist E."/>
            <person name="Dehal P."/>
            <person name="Shapiro H."/>
            <person name="Jin Y.S."/>
            <person name="Passoth V."/>
            <person name="Richardson P.M."/>
        </authorList>
    </citation>
    <scope>NUCLEOTIDE SEQUENCE [LARGE SCALE GENOMIC DNA]</scope>
    <source>
        <strain evidence="5">ATCC 58785 / CBS 6054 / NBRC 10063 / NRRL Y-11545</strain>
    </source>
</reference>
<feature type="domain" description="NAD-dependent epimerase/dehydratase" evidence="3">
    <location>
        <begin position="6"/>
        <end position="256"/>
    </location>
</feature>
<evidence type="ECO:0000256" key="1">
    <source>
        <dbReference type="ARBA" id="ARBA00023002"/>
    </source>
</evidence>
<dbReference type="GO" id="GO:0045551">
    <property type="term" value="F:cinnamyl-alcohol dehydrogenase activity"/>
    <property type="evidence" value="ECO:0007669"/>
    <property type="project" value="UniProtKB-EC"/>
</dbReference>
<evidence type="ECO:0000313" key="5">
    <source>
        <dbReference type="Proteomes" id="UP000002258"/>
    </source>
</evidence>
<name>A3GH15_PICST</name>
<dbReference type="InterPro" id="IPR001509">
    <property type="entry name" value="Epimerase_deHydtase"/>
</dbReference>
<dbReference type="AlphaFoldDB" id="A3GH15"/>
<dbReference type="eggNOG" id="KOG1502">
    <property type="taxonomic scope" value="Eukaryota"/>
</dbReference>
<dbReference type="HOGENOM" id="CLU_007383_9_2_1"/>
<dbReference type="Pfam" id="PF01370">
    <property type="entry name" value="Epimerase"/>
    <property type="match status" value="1"/>
</dbReference>
<accession>A3GH15</accession>
<dbReference type="PANTHER" id="PTHR10366">
    <property type="entry name" value="NAD DEPENDENT EPIMERASE/DEHYDRATASE"/>
    <property type="match status" value="1"/>
</dbReference>
<dbReference type="RefSeq" id="XP_001387655.2">
    <property type="nucleotide sequence ID" value="XM_001387618.1"/>
</dbReference>
<dbReference type="OMA" id="SDWNDPE"/>
<keyword evidence="1 4" id="KW-0560">Oxidoreductase</keyword>
<sequence length="335" mass="36999">MSKTTVFITGATGFVAQNTIVELLSRGYSVVGSVRSEEKGEMLKTYFGDNFQYVVVAGFENKGAFDVALKQHPEVTVFLHTASPVSFGTEDLERDVLIPAIEGTRNALQSVHEHAPQVKRVVVTSSAVTLSNFSDVSDPKFKANEDLWYGVTYEEGSKNPSIAYTASKVFAEKAAWEFVETNKPNFSLSTILPPYVFGPQAQDESAKGQLNISAEFVAAVYRLSKIDKVPEVFGPFVDVRDVAKAHVIAFENDEAKGKRIITYSGRFHSQTILNIIRDNFADLRDKLPVGIPSNGDVSESVAWDDQKSKKILGFEFIDIEKTVIDTVNQLIRANK</sequence>
<protein>
    <submittedName>
        <fullName evidence="4">Osmotic stress induced protein</fullName>
        <ecNumber evidence="4">1.1.1.195</ecNumber>
    </submittedName>
</protein>
<dbReference type="SUPFAM" id="SSF51735">
    <property type="entry name" value="NAD(P)-binding Rossmann-fold domains"/>
    <property type="match status" value="1"/>
</dbReference>
<dbReference type="InParanoid" id="A3GH15"/>
<dbReference type="PANTHER" id="PTHR10366:SF564">
    <property type="entry name" value="STEROL-4-ALPHA-CARBOXYLATE 3-DEHYDROGENASE, DECARBOXYLATING"/>
    <property type="match status" value="1"/>
</dbReference>
<dbReference type="OrthoDB" id="2735536at2759"/>
<dbReference type="KEGG" id="pic:PICST_39216"/>
<comment type="similarity">
    <text evidence="2">Belongs to the NAD(P)-dependent epimerase/dehydratase family. Dihydroflavonol-4-reductase subfamily.</text>
</comment>
<dbReference type="EC" id="1.1.1.195" evidence="4"/>
<dbReference type="Gene3D" id="3.40.50.720">
    <property type="entry name" value="NAD(P)-binding Rossmann-like Domain"/>
    <property type="match status" value="1"/>
</dbReference>
<dbReference type="SMR" id="A3GH15"/>
<dbReference type="InterPro" id="IPR050425">
    <property type="entry name" value="NAD(P)_dehydrat-like"/>
</dbReference>
<dbReference type="FunFam" id="3.40.50.720:FF:000191">
    <property type="entry name" value="Methylglyoxal reductase (NADPH-dependent)"/>
    <property type="match status" value="1"/>
</dbReference>
<proteinExistence type="inferred from homology"/>
<dbReference type="EMBL" id="AAVQ01000001">
    <property type="protein sequence ID" value="EAZ63632.2"/>
    <property type="molecule type" value="Genomic_DNA"/>
</dbReference>
<gene>
    <name evidence="4" type="primary">GRP2.3</name>
    <name evidence="4" type="ORF">PICST_39216</name>
</gene>
<evidence type="ECO:0000313" key="4">
    <source>
        <dbReference type="EMBL" id="EAZ63632.2"/>
    </source>
</evidence>
<evidence type="ECO:0000259" key="3">
    <source>
        <dbReference type="Pfam" id="PF01370"/>
    </source>
</evidence>
<comment type="caution">
    <text evidence="4">The sequence shown here is derived from an EMBL/GenBank/DDBJ whole genome shotgun (WGS) entry which is preliminary data.</text>
</comment>
<dbReference type="Proteomes" id="UP000002258">
    <property type="component" value="Chromosome 1"/>
</dbReference>